<sequence length="93" mass="10455">MASAIRALSSGTHNVTTDDDTNGMRKGNDRNAREIRKKLEADDDDSHDDDDDVDHNSDDDDYDDDDHDDDDDDEATTMMIIRPSDKRPSLRGS</sequence>
<proteinExistence type="predicted"/>
<reference evidence="2" key="1">
    <citation type="submission" date="2012-09" db="EMBL/GenBank/DDBJ databases">
        <authorList>
            <person name="Martin A.A."/>
        </authorList>
    </citation>
    <scope>NUCLEOTIDE SEQUENCE</scope>
</reference>
<feature type="compositionally biased region" description="Basic and acidic residues" evidence="1">
    <location>
        <begin position="22"/>
        <end position="40"/>
    </location>
</feature>
<organism evidence="2 3">
    <name type="scientific">Angiostrongylus cantonensis</name>
    <name type="common">Rat lungworm</name>
    <dbReference type="NCBI Taxonomy" id="6313"/>
    <lineage>
        <taxon>Eukaryota</taxon>
        <taxon>Metazoa</taxon>
        <taxon>Ecdysozoa</taxon>
        <taxon>Nematoda</taxon>
        <taxon>Chromadorea</taxon>
        <taxon>Rhabditida</taxon>
        <taxon>Rhabditina</taxon>
        <taxon>Rhabditomorpha</taxon>
        <taxon>Strongyloidea</taxon>
        <taxon>Metastrongylidae</taxon>
        <taxon>Angiostrongylus</taxon>
    </lineage>
</organism>
<evidence type="ECO:0000313" key="3">
    <source>
        <dbReference type="WBParaSite" id="ACAC_0001071201-mRNA-1"/>
    </source>
</evidence>
<protein>
    <submittedName>
        <fullName evidence="3">Uncharacterized protein</fullName>
    </submittedName>
</protein>
<dbReference type="Proteomes" id="UP000035642">
    <property type="component" value="Unassembled WGS sequence"/>
</dbReference>
<dbReference type="AlphaFoldDB" id="A0A0K0DHN0"/>
<accession>A0A0K0DHN0</accession>
<reference evidence="3" key="2">
    <citation type="submission" date="2017-02" db="UniProtKB">
        <authorList>
            <consortium name="WormBaseParasite"/>
        </authorList>
    </citation>
    <scope>IDENTIFICATION</scope>
</reference>
<evidence type="ECO:0000256" key="1">
    <source>
        <dbReference type="SAM" id="MobiDB-lite"/>
    </source>
</evidence>
<dbReference type="WBParaSite" id="ACAC_0001071201-mRNA-1">
    <property type="protein sequence ID" value="ACAC_0001071201-mRNA-1"/>
    <property type="gene ID" value="ACAC_0001071201"/>
</dbReference>
<feature type="compositionally biased region" description="Basic and acidic residues" evidence="1">
    <location>
        <begin position="83"/>
        <end position="93"/>
    </location>
</feature>
<feature type="compositionally biased region" description="Acidic residues" evidence="1">
    <location>
        <begin position="41"/>
        <end position="75"/>
    </location>
</feature>
<feature type="region of interest" description="Disordered" evidence="1">
    <location>
        <begin position="1"/>
        <end position="93"/>
    </location>
</feature>
<evidence type="ECO:0000313" key="2">
    <source>
        <dbReference type="Proteomes" id="UP000035642"/>
    </source>
</evidence>
<keyword evidence="2" id="KW-1185">Reference proteome</keyword>
<name>A0A0K0DHN0_ANGCA</name>